<dbReference type="AlphaFoldDB" id="A0A249KRU9"/>
<organism evidence="3 4">
    <name type="scientific">Candidatus Planktophila vernalis</name>
    <dbReference type="NCBI Taxonomy" id="1884907"/>
    <lineage>
        <taxon>Bacteria</taxon>
        <taxon>Bacillati</taxon>
        <taxon>Actinomycetota</taxon>
        <taxon>Actinomycetes</taxon>
        <taxon>Candidatus Nanopelagicales</taxon>
        <taxon>Candidatus Nanopelagicaceae</taxon>
        <taxon>Candidatus Planktophila</taxon>
    </lineage>
</organism>
<reference evidence="3 4" key="1">
    <citation type="submission" date="2016-07" db="EMBL/GenBank/DDBJ databases">
        <title>High microdiversification within the ubiquitous acI lineage of Actinobacteria.</title>
        <authorList>
            <person name="Neuenschwander S.M."/>
            <person name="Salcher M."/>
            <person name="Ghai R."/>
            <person name="Pernthaler J."/>
        </authorList>
    </citation>
    <scope>NUCLEOTIDE SEQUENCE [LARGE SCALE GENOMIC DNA]</scope>
    <source>
        <strain evidence="3">MMS-IIA-15</strain>
    </source>
</reference>
<keyword evidence="4" id="KW-1185">Reference proteome</keyword>
<dbReference type="Proteomes" id="UP000217186">
    <property type="component" value="Chromosome"/>
</dbReference>
<accession>A0A249KRU9</accession>
<dbReference type="RefSeq" id="WP_095685425.1">
    <property type="nucleotide sequence ID" value="NZ_CP016776.1"/>
</dbReference>
<feature type="signal peptide" evidence="1">
    <location>
        <begin position="1"/>
        <end position="32"/>
    </location>
</feature>
<evidence type="ECO:0000313" key="3">
    <source>
        <dbReference type="EMBL" id="ASY19533.1"/>
    </source>
</evidence>
<dbReference type="SUPFAM" id="SSF53474">
    <property type="entry name" value="alpha/beta-Hydrolases"/>
    <property type="match status" value="1"/>
</dbReference>
<name>A0A249KRU9_9ACTN</name>
<sequence>MRNFKFKRSLTLIAVTSLLSITIVSIPTVAQAAPACDGKSPVQTCGGATSDGAPYAMMVPANFNGTVYLYSHGYRPNVPVPAGIPGYGGYTVTNTPQPGPNETVIGALLAKGYGVVGSGFARQGWNADSAIKTNVELVGLFKKQFTKTTKVVAWGESLGGFITQALAEKHSDLFSAAAPLCMASDVTPLMTMAGDALWGLKTFFDPTIKGGNYSAGTAGYAEAMGDLVKVFTVIGTLQAAFAANPSTPAWPATSKVPDAIKGIPSRSALVMVALMSGIPMQSAHFDSTSAPAGLPASNTLSFQVAINPAFAALENVANAAALAVLATHDLELQAGGAIFDNTATDYAARIAEEQFIWASALSGNSGTGGLLSVLAASPRAKASPAAVAKLKTLGSHSGKVDIPTILLTGTADPITTAGNQQSVVDKYATYWADKWVAARKAGDRKRPANNQLVLWNFPSAKYSKYTAAGAPDTSVPAASGTNHCNFTTSQYMAVAELLAYAADNGKNLSGGPMLTKIRKAGNMTYDRGYSAPQLKYYGG</sequence>
<protein>
    <recommendedName>
        <fullName evidence="2">Peptidase S9 prolyl oligopeptidase catalytic domain-containing protein</fullName>
    </recommendedName>
</protein>
<feature type="chain" id="PRO_5012512803" description="Peptidase S9 prolyl oligopeptidase catalytic domain-containing protein" evidence="1">
    <location>
        <begin position="33"/>
        <end position="539"/>
    </location>
</feature>
<proteinExistence type="predicted"/>
<evidence type="ECO:0000259" key="2">
    <source>
        <dbReference type="Pfam" id="PF00326"/>
    </source>
</evidence>
<evidence type="ECO:0000313" key="4">
    <source>
        <dbReference type="Proteomes" id="UP000217186"/>
    </source>
</evidence>
<dbReference type="EMBL" id="CP016776">
    <property type="protein sequence ID" value="ASY19533.1"/>
    <property type="molecule type" value="Genomic_DNA"/>
</dbReference>
<dbReference type="GO" id="GO:0008236">
    <property type="term" value="F:serine-type peptidase activity"/>
    <property type="evidence" value="ECO:0007669"/>
    <property type="project" value="InterPro"/>
</dbReference>
<dbReference type="GO" id="GO:0006508">
    <property type="term" value="P:proteolysis"/>
    <property type="evidence" value="ECO:0007669"/>
    <property type="project" value="InterPro"/>
</dbReference>
<dbReference type="OrthoDB" id="7197847at2"/>
<dbReference type="Gene3D" id="3.40.50.1820">
    <property type="entry name" value="alpha/beta hydrolase"/>
    <property type="match status" value="1"/>
</dbReference>
<dbReference type="InterPro" id="IPR029058">
    <property type="entry name" value="AB_hydrolase_fold"/>
</dbReference>
<dbReference type="Pfam" id="PF00326">
    <property type="entry name" value="Peptidase_S9"/>
    <property type="match status" value="1"/>
</dbReference>
<gene>
    <name evidence="3" type="ORF">A7sIIA15_01240</name>
</gene>
<dbReference type="KEGG" id="pvn:A7sIIA15_01240"/>
<dbReference type="InterPro" id="IPR001375">
    <property type="entry name" value="Peptidase_S9_cat"/>
</dbReference>
<evidence type="ECO:0000256" key="1">
    <source>
        <dbReference type="SAM" id="SignalP"/>
    </source>
</evidence>
<keyword evidence="1" id="KW-0732">Signal</keyword>
<feature type="domain" description="Peptidase S9 prolyl oligopeptidase catalytic" evidence="2">
    <location>
        <begin position="141"/>
        <end position="192"/>
    </location>
</feature>